<reference evidence="2 4" key="1">
    <citation type="journal article" date="2008" name="Science">
        <title>The Physcomitrella genome reveals evolutionary insights into the conquest of land by plants.</title>
        <authorList>
            <person name="Rensing S."/>
            <person name="Lang D."/>
            <person name="Zimmer A."/>
            <person name="Terry A."/>
            <person name="Salamov A."/>
            <person name="Shapiro H."/>
            <person name="Nishiyama T."/>
            <person name="Perroud P.-F."/>
            <person name="Lindquist E."/>
            <person name="Kamisugi Y."/>
            <person name="Tanahashi T."/>
            <person name="Sakakibara K."/>
            <person name="Fujita T."/>
            <person name="Oishi K."/>
            <person name="Shin-I T."/>
            <person name="Kuroki Y."/>
            <person name="Toyoda A."/>
            <person name="Suzuki Y."/>
            <person name="Hashimoto A."/>
            <person name="Yamaguchi K."/>
            <person name="Sugano A."/>
            <person name="Kohara Y."/>
            <person name="Fujiyama A."/>
            <person name="Anterola A."/>
            <person name="Aoki S."/>
            <person name="Ashton N."/>
            <person name="Barbazuk W.B."/>
            <person name="Barker E."/>
            <person name="Bennetzen J."/>
            <person name="Bezanilla M."/>
            <person name="Blankenship R."/>
            <person name="Cho S.H."/>
            <person name="Dutcher S."/>
            <person name="Estelle M."/>
            <person name="Fawcett J.A."/>
            <person name="Gundlach H."/>
            <person name="Hanada K."/>
            <person name="Heyl A."/>
            <person name="Hicks K.A."/>
            <person name="Hugh J."/>
            <person name="Lohr M."/>
            <person name="Mayer K."/>
            <person name="Melkozernov A."/>
            <person name="Murata T."/>
            <person name="Nelson D."/>
            <person name="Pils B."/>
            <person name="Prigge M."/>
            <person name="Reiss B."/>
            <person name="Renner T."/>
            <person name="Rombauts S."/>
            <person name="Rushton P."/>
            <person name="Sanderfoot A."/>
            <person name="Schween G."/>
            <person name="Shiu S.-H."/>
            <person name="Stueber K."/>
            <person name="Theodoulou F.L."/>
            <person name="Tu H."/>
            <person name="Van de Peer Y."/>
            <person name="Verrier P.J."/>
            <person name="Waters E."/>
            <person name="Wood A."/>
            <person name="Yang L."/>
            <person name="Cove D."/>
            <person name="Cuming A."/>
            <person name="Hasebe M."/>
            <person name="Lucas S."/>
            <person name="Mishler D.B."/>
            <person name="Reski R."/>
            <person name="Grigoriev I."/>
            <person name="Quatrano R.S."/>
            <person name="Boore J.L."/>
        </authorList>
    </citation>
    <scope>NUCLEOTIDE SEQUENCE [LARGE SCALE GENOMIC DNA]</scope>
    <source>
        <strain evidence="3 4">cv. Gransden 2004</strain>
    </source>
</reference>
<gene>
    <name evidence="3" type="primary">LOC112294012</name>
    <name evidence="2" type="ORF">PHYPA_022225</name>
</gene>
<dbReference type="GO" id="GO:0004842">
    <property type="term" value="F:ubiquitin-protein transferase activity"/>
    <property type="evidence" value="ECO:0000318"/>
    <property type="project" value="GO_Central"/>
</dbReference>
<dbReference type="RefSeq" id="XP_024399852.1">
    <property type="nucleotide sequence ID" value="XM_024544084.2"/>
</dbReference>
<dbReference type="EnsemblPlants" id="Pp3c17_17390V3.1">
    <property type="protein sequence ID" value="PAC:32905848.CDS.1"/>
    <property type="gene ID" value="Pp3c17_17390"/>
</dbReference>
<dbReference type="SUPFAM" id="SSF81383">
    <property type="entry name" value="F-box domain"/>
    <property type="match status" value="1"/>
</dbReference>
<organism evidence="2">
    <name type="scientific">Physcomitrium patens</name>
    <name type="common">Spreading-leaved earth moss</name>
    <name type="synonym">Physcomitrella patens</name>
    <dbReference type="NCBI Taxonomy" id="3218"/>
    <lineage>
        <taxon>Eukaryota</taxon>
        <taxon>Viridiplantae</taxon>
        <taxon>Streptophyta</taxon>
        <taxon>Embryophyta</taxon>
        <taxon>Bryophyta</taxon>
        <taxon>Bryophytina</taxon>
        <taxon>Bryopsida</taxon>
        <taxon>Funariidae</taxon>
        <taxon>Funariales</taxon>
        <taxon>Funariaceae</taxon>
        <taxon>Physcomitrium</taxon>
    </lineage>
</organism>
<dbReference type="GeneID" id="112294012"/>
<protein>
    <recommendedName>
        <fullName evidence="1">F-box domain-containing protein</fullName>
    </recommendedName>
</protein>
<dbReference type="SMART" id="SM00256">
    <property type="entry name" value="FBOX"/>
    <property type="match status" value="1"/>
</dbReference>
<sequence>MVGVVSRKLDAKLAKFHLISSLSLSLEEILQVQALGLELIRSLWHTNELCVFYVGSFIWDEVAMADGCKKLAVPKLPRDLQHKVLSYLPFRTLLQARCVCKDWRDVIYVSDFCSMYDELHSSQTLVPTICYAGSFHGRAEVEWAAYDCVEEGWGKMISLRPPYPKRRLERNDIANCDSVYPVGGLLCFHLKMGVSTWVVWNPLTGNWKILPPCKLAVGESFIYVHAFVTDDTTKAYKILMAHWRAVSQSKDYSTINDDGPLVMEIYDSTTGTWSEPKPYIFRSHGFTWNNSTRGGVRSNNGVIYFPSEMNSDNRYQHMLLFYDTRSGQWHEELSDKQRNVLFEWDGRVMTIERNPSNGRFIFYEWDEGPDSKGWMDTGIEVPKAVQRKFDPSHFGIYHMEITAGGDYLVMTGPRRGGGFRTTVYSRADQCWRCPLKADNFWNTSMNGFFSGDRINGMVQFSPRLSWLP</sequence>
<evidence type="ECO:0000259" key="1">
    <source>
        <dbReference type="PROSITE" id="PS50181"/>
    </source>
</evidence>
<evidence type="ECO:0000313" key="4">
    <source>
        <dbReference type="Proteomes" id="UP000006727"/>
    </source>
</evidence>
<dbReference type="Gramene" id="Pp3c17_17390V3.2">
    <property type="protein sequence ID" value="PAC:32905849.CDS.1"/>
    <property type="gene ID" value="Pp3c17_17390"/>
</dbReference>
<keyword evidence="4" id="KW-1185">Reference proteome</keyword>
<dbReference type="EnsemblPlants" id="Pp3c17_17390V3.2">
    <property type="protein sequence ID" value="PAC:32905849.CDS.1"/>
    <property type="gene ID" value="Pp3c17_17390"/>
</dbReference>
<dbReference type="OrthoDB" id="591557at2759"/>
<dbReference type="Gene3D" id="1.20.1280.50">
    <property type="match status" value="1"/>
</dbReference>
<dbReference type="Pfam" id="PF00646">
    <property type="entry name" value="F-box"/>
    <property type="match status" value="1"/>
</dbReference>
<dbReference type="GO" id="GO:0031146">
    <property type="term" value="P:SCF-dependent proteasomal ubiquitin-dependent protein catabolic process"/>
    <property type="evidence" value="ECO:0000318"/>
    <property type="project" value="GO_Central"/>
</dbReference>
<dbReference type="InterPro" id="IPR050796">
    <property type="entry name" value="SCF_F-box_component"/>
</dbReference>
<name>A0A2K1J4C0_PHYPA</name>
<dbReference type="AlphaFoldDB" id="A0A2K1J4C0"/>
<dbReference type="InterPro" id="IPR036047">
    <property type="entry name" value="F-box-like_dom_sf"/>
</dbReference>
<proteinExistence type="predicted"/>
<evidence type="ECO:0000313" key="2">
    <source>
        <dbReference type="EMBL" id="PNR36374.1"/>
    </source>
</evidence>
<dbReference type="InterPro" id="IPR006527">
    <property type="entry name" value="F-box-assoc_dom_typ1"/>
</dbReference>
<evidence type="ECO:0000313" key="3">
    <source>
        <dbReference type="EnsemblPlants" id="PAC:32905848.CDS.1"/>
    </source>
</evidence>
<reference evidence="2 4" key="2">
    <citation type="journal article" date="2018" name="Plant J.">
        <title>The Physcomitrella patens chromosome-scale assembly reveals moss genome structure and evolution.</title>
        <authorList>
            <person name="Lang D."/>
            <person name="Ullrich K.K."/>
            <person name="Murat F."/>
            <person name="Fuchs J."/>
            <person name="Jenkins J."/>
            <person name="Haas F.B."/>
            <person name="Piednoel M."/>
            <person name="Gundlach H."/>
            <person name="Van Bel M."/>
            <person name="Meyberg R."/>
            <person name="Vives C."/>
            <person name="Morata J."/>
            <person name="Symeonidi A."/>
            <person name="Hiss M."/>
            <person name="Muchero W."/>
            <person name="Kamisugi Y."/>
            <person name="Saleh O."/>
            <person name="Blanc G."/>
            <person name="Decker E.L."/>
            <person name="van Gessel N."/>
            <person name="Grimwood J."/>
            <person name="Hayes R.D."/>
            <person name="Graham S.W."/>
            <person name="Gunter L.E."/>
            <person name="McDaniel S.F."/>
            <person name="Hoernstein S.N.W."/>
            <person name="Larsson A."/>
            <person name="Li F.W."/>
            <person name="Perroud P.F."/>
            <person name="Phillips J."/>
            <person name="Ranjan P."/>
            <person name="Rokshar D.S."/>
            <person name="Rothfels C.J."/>
            <person name="Schneider L."/>
            <person name="Shu S."/>
            <person name="Stevenson D.W."/>
            <person name="Thummler F."/>
            <person name="Tillich M."/>
            <person name="Villarreal Aguilar J.C."/>
            <person name="Widiez T."/>
            <person name="Wong G.K."/>
            <person name="Wymore A."/>
            <person name="Zhang Y."/>
            <person name="Zimmer A.D."/>
            <person name="Quatrano R.S."/>
            <person name="Mayer K.F.X."/>
            <person name="Goodstein D."/>
            <person name="Casacuberta J.M."/>
            <person name="Vandepoele K."/>
            <person name="Reski R."/>
            <person name="Cuming A.C."/>
            <person name="Tuskan G.A."/>
            <person name="Maumus F."/>
            <person name="Salse J."/>
            <person name="Schmutz J."/>
            <person name="Rensing S.A."/>
        </authorList>
    </citation>
    <scope>NUCLEOTIDE SEQUENCE [LARGE SCALE GENOMIC DNA]</scope>
    <source>
        <strain evidence="3 4">cv. Gransden 2004</strain>
    </source>
</reference>
<feature type="domain" description="F-box" evidence="1">
    <location>
        <begin position="70"/>
        <end position="119"/>
    </location>
</feature>
<dbReference type="InterPro" id="IPR001810">
    <property type="entry name" value="F-box_dom"/>
</dbReference>
<dbReference type="PaxDb" id="3218-PP1S173_40V6.1"/>
<dbReference type="PROSITE" id="PS50181">
    <property type="entry name" value="FBOX"/>
    <property type="match status" value="1"/>
</dbReference>
<dbReference type="PANTHER" id="PTHR31672:SF2">
    <property type="entry name" value="F-BOX DOMAIN-CONTAINING PROTEIN"/>
    <property type="match status" value="1"/>
</dbReference>
<dbReference type="Proteomes" id="UP000006727">
    <property type="component" value="Chromosome 17"/>
</dbReference>
<dbReference type="PANTHER" id="PTHR31672">
    <property type="entry name" value="BNACNNG10540D PROTEIN"/>
    <property type="match status" value="1"/>
</dbReference>
<dbReference type="CDD" id="cd09917">
    <property type="entry name" value="F-box_SF"/>
    <property type="match status" value="1"/>
</dbReference>
<dbReference type="InterPro" id="IPR015915">
    <property type="entry name" value="Kelch-typ_b-propeller"/>
</dbReference>
<accession>A0A2K1J4C0</accession>
<reference evidence="3" key="3">
    <citation type="submission" date="2020-12" db="UniProtKB">
        <authorList>
            <consortium name="EnsemblPlants"/>
        </authorList>
    </citation>
    <scope>IDENTIFICATION</scope>
</reference>
<dbReference type="Gramene" id="Pp3c17_17390V3.1">
    <property type="protein sequence ID" value="PAC:32905848.CDS.1"/>
    <property type="gene ID" value="Pp3c17_17390"/>
</dbReference>
<dbReference type="Pfam" id="PF07734">
    <property type="entry name" value="FBA_1"/>
    <property type="match status" value="1"/>
</dbReference>
<dbReference type="EMBL" id="ABEU02000017">
    <property type="protein sequence ID" value="PNR36374.1"/>
    <property type="molecule type" value="Genomic_DNA"/>
</dbReference>
<dbReference type="SUPFAM" id="SSF117281">
    <property type="entry name" value="Kelch motif"/>
    <property type="match status" value="1"/>
</dbReference>